<feature type="non-terminal residue" evidence="1">
    <location>
        <position position="1"/>
    </location>
</feature>
<name>A0A061QUT1_9CHLO</name>
<accession>A0A061QUT1</accession>
<protein>
    <submittedName>
        <fullName evidence="1">Uncharacterized protein</fullName>
    </submittedName>
</protein>
<reference evidence="1" key="1">
    <citation type="submission" date="2014-05" db="EMBL/GenBank/DDBJ databases">
        <title>The transcriptome of the halophilic microalga Tetraselmis sp. GSL018 isolated from the Great Salt Lake, Utah.</title>
        <authorList>
            <person name="Jinkerson R.E."/>
            <person name="D'Adamo S."/>
            <person name="Posewitz M.C."/>
        </authorList>
    </citation>
    <scope>NUCLEOTIDE SEQUENCE</scope>
    <source>
        <strain evidence="1">GSL018</strain>
    </source>
</reference>
<sequence>VGPFVIGFFLFVVRDLPENYTACGLKFFSLYIVSEFFCISLCITEPFWRSSQFDTVSSTTL</sequence>
<dbReference type="AlphaFoldDB" id="A0A061QUT1"/>
<evidence type="ECO:0000313" key="1">
    <source>
        <dbReference type="EMBL" id="JAC62200.1"/>
    </source>
</evidence>
<organism evidence="1">
    <name type="scientific">Tetraselmis sp. GSL018</name>
    <dbReference type="NCBI Taxonomy" id="582737"/>
    <lineage>
        <taxon>Eukaryota</taxon>
        <taxon>Viridiplantae</taxon>
        <taxon>Chlorophyta</taxon>
        <taxon>core chlorophytes</taxon>
        <taxon>Chlorodendrophyceae</taxon>
        <taxon>Chlorodendrales</taxon>
        <taxon>Chlorodendraceae</taxon>
        <taxon>Tetraselmis</taxon>
    </lineage>
</organism>
<gene>
    <name evidence="1" type="ORF">TSPGSL018_23983</name>
</gene>
<dbReference type="EMBL" id="GBEZ01024826">
    <property type="protein sequence ID" value="JAC62200.1"/>
    <property type="molecule type" value="Transcribed_RNA"/>
</dbReference>
<proteinExistence type="predicted"/>